<feature type="binding site" evidence="6">
    <location>
        <position position="162"/>
    </location>
    <ligand>
        <name>orotate</name>
        <dbReference type="ChEBI" id="CHEBI:30839"/>
    </ligand>
</feature>
<dbReference type="EC" id="2.4.2.10" evidence="2 6"/>
<comment type="pathway">
    <text evidence="1 6">Pyrimidine metabolism; UMP biosynthesis via de novo pathway; UMP from orotate: step 1/2.</text>
</comment>
<dbReference type="GO" id="GO:0044205">
    <property type="term" value="P:'de novo' UMP biosynthetic process"/>
    <property type="evidence" value="ECO:0007669"/>
    <property type="project" value="UniProtKB-UniRule"/>
</dbReference>
<name>A0A2P2DZ19_9LEPT</name>
<dbReference type="InterPro" id="IPR000836">
    <property type="entry name" value="PRTase_dom"/>
</dbReference>
<feature type="binding site" evidence="6">
    <location>
        <position position="108"/>
    </location>
    <ligand>
        <name>5-phospho-alpha-D-ribose 1-diphosphate</name>
        <dbReference type="ChEBI" id="CHEBI:58017"/>
        <note>ligand shared between dimeric partners</note>
    </ligand>
</feature>
<feature type="binding site" description="in other chain" evidence="6">
    <location>
        <position position="105"/>
    </location>
    <ligand>
        <name>5-phospho-alpha-D-ribose 1-diphosphate</name>
        <dbReference type="ChEBI" id="CHEBI:58017"/>
        <note>ligand shared between dimeric partners</note>
    </ligand>
</feature>
<evidence type="ECO:0000313" key="8">
    <source>
        <dbReference type="EMBL" id="GBF49878.1"/>
    </source>
</evidence>
<dbReference type="HAMAP" id="MF_01208">
    <property type="entry name" value="PyrE"/>
    <property type="match status" value="1"/>
</dbReference>
<dbReference type="PANTHER" id="PTHR19278:SF9">
    <property type="entry name" value="URIDINE 5'-MONOPHOSPHATE SYNTHASE"/>
    <property type="match status" value="1"/>
</dbReference>
<dbReference type="NCBIfam" id="TIGR00336">
    <property type="entry name" value="pyrE"/>
    <property type="match status" value="1"/>
</dbReference>
<comment type="cofactor">
    <cofactor evidence="6">
        <name>Mg(2+)</name>
        <dbReference type="ChEBI" id="CHEBI:18420"/>
    </cofactor>
</comment>
<comment type="caution">
    <text evidence="8">The sequence shown here is derived from an EMBL/GenBank/DDBJ whole genome shotgun (WGS) entry which is preliminary data.</text>
</comment>
<keyword evidence="3 6" id="KW-0328">Glycosyltransferase</keyword>
<comment type="similarity">
    <text evidence="6">Belongs to the purine/pyrimidine phosphoribosyltransferase family. PyrE subfamily.</text>
</comment>
<gene>
    <name evidence="6 8" type="primary">pyrE</name>
    <name evidence="8" type="ORF">LPTSP4_13980</name>
</gene>
<dbReference type="EMBL" id="BFBB01000003">
    <property type="protein sequence ID" value="GBF49878.1"/>
    <property type="molecule type" value="Genomic_DNA"/>
</dbReference>
<keyword evidence="6" id="KW-0460">Magnesium</keyword>
<dbReference type="SUPFAM" id="SSF53271">
    <property type="entry name" value="PRTase-like"/>
    <property type="match status" value="1"/>
</dbReference>
<reference evidence="8 9" key="1">
    <citation type="submission" date="2018-02" db="EMBL/GenBank/DDBJ databases">
        <title>Novel Leptospira species isolated from soil and water in Japan.</title>
        <authorList>
            <person name="Nakao R."/>
            <person name="Masuzawa T."/>
        </authorList>
    </citation>
    <scope>NUCLEOTIDE SEQUENCE [LARGE SCALE GENOMIC DNA]</scope>
    <source>
        <strain evidence="8 9">YH101</strain>
    </source>
</reference>
<evidence type="ECO:0000256" key="4">
    <source>
        <dbReference type="ARBA" id="ARBA00022679"/>
    </source>
</evidence>
<feature type="domain" description="Phosphoribosyltransferase" evidence="7">
    <location>
        <begin position="102"/>
        <end position="168"/>
    </location>
</feature>
<dbReference type="Pfam" id="PF00156">
    <property type="entry name" value="Pribosyltran"/>
    <property type="match status" value="1"/>
</dbReference>
<feature type="binding site" description="in other chain" evidence="6">
    <location>
        <begin position="130"/>
        <end position="138"/>
    </location>
    <ligand>
        <name>5-phospho-alpha-D-ribose 1-diphosphate</name>
        <dbReference type="ChEBI" id="CHEBI:58017"/>
        <note>ligand shared between dimeric partners</note>
    </ligand>
</feature>
<comment type="catalytic activity">
    <reaction evidence="6">
        <text>orotidine 5'-phosphate + diphosphate = orotate + 5-phospho-alpha-D-ribose 1-diphosphate</text>
        <dbReference type="Rhea" id="RHEA:10380"/>
        <dbReference type="ChEBI" id="CHEBI:30839"/>
        <dbReference type="ChEBI" id="CHEBI:33019"/>
        <dbReference type="ChEBI" id="CHEBI:57538"/>
        <dbReference type="ChEBI" id="CHEBI:58017"/>
        <dbReference type="EC" id="2.4.2.10"/>
    </reaction>
</comment>
<dbReference type="InterPro" id="IPR029057">
    <property type="entry name" value="PRTase-like"/>
</dbReference>
<keyword evidence="4 6" id="KW-0808">Transferase</keyword>
<accession>A0A2P2DZ19</accession>
<dbReference type="Gene3D" id="3.40.50.2020">
    <property type="match status" value="1"/>
</dbReference>
<evidence type="ECO:0000256" key="3">
    <source>
        <dbReference type="ARBA" id="ARBA00022676"/>
    </source>
</evidence>
<feature type="binding site" evidence="6">
    <location>
        <position position="104"/>
    </location>
    <ligand>
        <name>5-phospho-alpha-D-ribose 1-diphosphate</name>
        <dbReference type="ChEBI" id="CHEBI:58017"/>
        <note>ligand shared between dimeric partners</note>
    </ligand>
</feature>
<evidence type="ECO:0000256" key="6">
    <source>
        <dbReference type="HAMAP-Rule" id="MF_01208"/>
    </source>
</evidence>
<proteinExistence type="inferred from homology"/>
<protein>
    <recommendedName>
        <fullName evidence="2 6">Orotate phosphoribosyltransferase</fullName>
        <shortName evidence="6">OPRT</shortName>
        <shortName evidence="6">OPRTase</shortName>
        <ecNumber evidence="2 6">2.4.2.10</ecNumber>
    </recommendedName>
</protein>
<dbReference type="AlphaFoldDB" id="A0A2P2DZ19"/>
<feature type="binding site" evidence="6">
    <location>
        <position position="134"/>
    </location>
    <ligand>
        <name>orotate</name>
        <dbReference type="ChEBI" id="CHEBI:30839"/>
    </ligand>
</feature>
<keyword evidence="9" id="KW-1185">Reference proteome</keyword>
<evidence type="ECO:0000313" key="9">
    <source>
        <dbReference type="Proteomes" id="UP000245133"/>
    </source>
</evidence>
<evidence type="ECO:0000259" key="7">
    <source>
        <dbReference type="Pfam" id="PF00156"/>
    </source>
</evidence>
<keyword evidence="5 6" id="KW-0665">Pyrimidine biosynthesis</keyword>
<dbReference type="GO" id="GO:0019856">
    <property type="term" value="P:pyrimidine nucleobase biosynthetic process"/>
    <property type="evidence" value="ECO:0007669"/>
    <property type="project" value="TreeGrafter"/>
</dbReference>
<dbReference type="PANTHER" id="PTHR19278">
    <property type="entry name" value="OROTATE PHOSPHORIBOSYLTRANSFERASE"/>
    <property type="match status" value="1"/>
</dbReference>
<dbReference type="GO" id="GO:0004588">
    <property type="term" value="F:orotate phosphoribosyltransferase activity"/>
    <property type="evidence" value="ECO:0007669"/>
    <property type="project" value="UniProtKB-UniRule"/>
</dbReference>
<dbReference type="CDD" id="cd06223">
    <property type="entry name" value="PRTases_typeI"/>
    <property type="match status" value="1"/>
</dbReference>
<dbReference type="GO" id="GO:0000287">
    <property type="term" value="F:magnesium ion binding"/>
    <property type="evidence" value="ECO:0007669"/>
    <property type="project" value="UniProtKB-UniRule"/>
</dbReference>
<evidence type="ECO:0000256" key="5">
    <source>
        <dbReference type="ARBA" id="ARBA00022975"/>
    </source>
</evidence>
<comment type="caution">
    <text evidence="6">Lacks conserved residue(s) required for the propagation of feature annotation.</text>
</comment>
<feature type="binding site" evidence="6">
    <location>
        <position position="110"/>
    </location>
    <ligand>
        <name>5-phospho-alpha-D-ribose 1-diphosphate</name>
        <dbReference type="ChEBI" id="CHEBI:58017"/>
        <note>ligand shared between dimeric partners</note>
    </ligand>
</feature>
<organism evidence="8 9">
    <name type="scientific">Leptospira ryugenii</name>
    <dbReference type="NCBI Taxonomy" id="1917863"/>
    <lineage>
        <taxon>Bacteria</taxon>
        <taxon>Pseudomonadati</taxon>
        <taxon>Spirochaetota</taxon>
        <taxon>Spirochaetia</taxon>
        <taxon>Leptospirales</taxon>
        <taxon>Leptospiraceae</taxon>
        <taxon>Leptospira</taxon>
    </lineage>
</organism>
<dbReference type="InterPro" id="IPR023031">
    <property type="entry name" value="OPRT"/>
</dbReference>
<evidence type="ECO:0000256" key="2">
    <source>
        <dbReference type="ARBA" id="ARBA00011971"/>
    </source>
</evidence>
<evidence type="ECO:0000256" key="1">
    <source>
        <dbReference type="ARBA" id="ARBA00004889"/>
    </source>
</evidence>
<dbReference type="Proteomes" id="UP000245133">
    <property type="component" value="Unassembled WGS sequence"/>
</dbReference>
<comment type="function">
    <text evidence="6">Catalyzes the transfer of a ribosyl phosphate group from 5-phosphoribose 1-diphosphate to orotate, leading to the formation of orotidine monophosphate (OMP).</text>
</comment>
<comment type="subunit">
    <text evidence="6">Homodimer.</text>
</comment>
<dbReference type="UniPathway" id="UPA00070">
    <property type="reaction ID" value="UER00119"/>
</dbReference>
<sequence>MIMSLDKKNQVFEWMKSYAYRFSEKPFRLASGKESQHYFNCKEITLHPERLHLLCEVLIEEVIPKFPGTFGAIGGLTLGADPLTYGLALAYQARGIQKYPLIIRKEAKDHGTGQQVEGFHKEVKQCLVLDDVITTGGSTIKAVRALREVGIEVTKGVCILDRQEGGREALEKEGIHMEALFRKEDFR</sequence>
<dbReference type="InterPro" id="IPR004467">
    <property type="entry name" value="Or_phspho_trans_dom"/>
</dbReference>